<dbReference type="RefSeq" id="XP_018824500.1">
    <property type="nucleotide sequence ID" value="XM_018968955.2"/>
</dbReference>
<dbReference type="PANTHER" id="PTHR37196:SF2">
    <property type="entry name" value="TRANSMEMBRANE PROTEIN"/>
    <property type="match status" value="1"/>
</dbReference>
<dbReference type="STRING" id="51240.A0A2I4EYM9"/>
<reference evidence="2" key="1">
    <citation type="submission" date="2025-08" db="UniProtKB">
        <authorList>
            <consortium name="RefSeq"/>
        </authorList>
    </citation>
    <scope>IDENTIFICATION</scope>
    <source>
        <tissue evidence="2">Leaves</tissue>
    </source>
</reference>
<dbReference type="AlphaFoldDB" id="A0A2I4EYM9"/>
<dbReference type="PANTHER" id="PTHR37196">
    <property type="entry name" value="TRANSMEMBRANE PROTEIN"/>
    <property type="match status" value="1"/>
</dbReference>
<evidence type="ECO:0000313" key="1">
    <source>
        <dbReference type="Proteomes" id="UP000235220"/>
    </source>
</evidence>
<dbReference type="OrthoDB" id="1932652at2759"/>
<keyword evidence="1" id="KW-1185">Reference proteome</keyword>
<protein>
    <submittedName>
        <fullName evidence="2">Uncharacterized protein LOC108993899</fullName>
    </submittedName>
</protein>
<dbReference type="Gramene" id="Jr09_15540_p1">
    <property type="protein sequence ID" value="cds.Jr09_15540_p1"/>
    <property type="gene ID" value="Jr09_15540"/>
</dbReference>
<dbReference type="Proteomes" id="UP000235220">
    <property type="component" value="Chromosome 9"/>
</dbReference>
<organism evidence="1 2">
    <name type="scientific">Juglans regia</name>
    <name type="common">English walnut</name>
    <dbReference type="NCBI Taxonomy" id="51240"/>
    <lineage>
        <taxon>Eukaryota</taxon>
        <taxon>Viridiplantae</taxon>
        <taxon>Streptophyta</taxon>
        <taxon>Embryophyta</taxon>
        <taxon>Tracheophyta</taxon>
        <taxon>Spermatophyta</taxon>
        <taxon>Magnoliopsida</taxon>
        <taxon>eudicotyledons</taxon>
        <taxon>Gunneridae</taxon>
        <taxon>Pentapetalae</taxon>
        <taxon>rosids</taxon>
        <taxon>fabids</taxon>
        <taxon>Fagales</taxon>
        <taxon>Juglandaceae</taxon>
        <taxon>Juglans</taxon>
    </lineage>
</organism>
<dbReference type="KEGG" id="jre:108993899"/>
<name>A0A2I4EYM9_JUGRE</name>
<proteinExistence type="predicted"/>
<accession>A0A2I4EYM9</accession>
<sequence length="122" mass="13650">MWCIQFRTPLIPLHSHLKHKQHLMSTPQLLRFSINEPADLIPLRPNHLSLPSPRAYAIPNSLVLGVSSPAKPGGDLSVLLLTSAALFFLYFITNFIVPSFISKSLQLDDTSEDQERNDDSSI</sequence>
<dbReference type="GeneID" id="108993899"/>
<evidence type="ECO:0000313" key="2">
    <source>
        <dbReference type="RefSeq" id="XP_018824500.1"/>
    </source>
</evidence>
<gene>
    <name evidence="2" type="primary">LOC108993899</name>
</gene>